<evidence type="ECO:0000313" key="1">
    <source>
        <dbReference type="EMBL" id="KAH7137056.1"/>
    </source>
</evidence>
<proteinExistence type="predicted"/>
<reference evidence="1" key="1">
    <citation type="journal article" date="2021" name="Nat. Commun.">
        <title>Genetic determinants of endophytism in the Arabidopsis root mycobiome.</title>
        <authorList>
            <person name="Mesny F."/>
            <person name="Miyauchi S."/>
            <person name="Thiergart T."/>
            <person name="Pickel B."/>
            <person name="Atanasova L."/>
            <person name="Karlsson M."/>
            <person name="Huettel B."/>
            <person name="Barry K.W."/>
            <person name="Haridas S."/>
            <person name="Chen C."/>
            <person name="Bauer D."/>
            <person name="Andreopoulos W."/>
            <person name="Pangilinan J."/>
            <person name="LaButti K."/>
            <person name="Riley R."/>
            <person name="Lipzen A."/>
            <person name="Clum A."/>
            <person name="Drula E."/>
            <person name="Henrissat B."/>
            <person name="Kohler A."/>
            <person name="Grigoriev I.V."/>
            <person name="Martin F.M."/>
            <person name="Hacquard S."/>
        </authorList>
    </citation>
    <scope>NUCLEOTIDE SEQUENCE</scope>
    <source>
        <strain evidence="1">MPI-CAGE-AT-0021</strain>
    </source>
</reference>
<dbReference type="Gene3D" id="3.10.450.50">
    <property type="match status" value="1"/>
</dbReference>
<dbReference type="Proteomes" id="UP000717696">
    <property type="component" value="Unassembled WGS sequence"/>
</dbReference>
<dbReference type="InterPro" id="IPR032710">
    <property type="entry name" value="NTF2-like_dom_sf"/>
</dbReference>
<organism evidence="1 2">
    <name type="scientific">Dactylonectria estremocensis</name>
    <dbReference type="NCBI Taxonomy" id="1079267"/>
    <lineage>
        <taxon>Eukaryota</taxon>
        <taxon>Fungi</taxon>
        <taxon>Dikarya</taxon>
        <taxon>Ascomycota</taxon>
        <taxon>Pezizomycotina</taxon>
        <taxon>Sordariomycetes</taxon>
        <taxon>Hypocreomycetidae</taxon>
        <taxon>Hypocreales</taxon>
        <taxon>Nectriaceae</taxon>
        <taxon>Dactylonectria</taxon>
    </lineage>
</organism>
<feature type="non-terminal residue" evidence="1">
    <location>
        <position position="1"/>
    </location>
</feature>
<dbReference type="OrthoDB" id="5398185at2759"/>
<protein>
    <submittedName>
        <fullName evidence="1">Uncharacterized protein</fullName>
    </submittedName>
</protein>
<dbReference type="EMBL" id="JAGMUU010000016">
    <property type="protein sequence ID" value="KAH7137056.1"/>
    <property type="molecule type" value="Genomic_DNA"/>
</dbReference>
<feature type="non-terminal residue" evidence="1">
    <location>
        <position position="209"/>
    </location>
</feature>
<name>A0A9P9IYN6_9HYPO</name>
<comment type="caution">
    <text evidence="1">The sequence shown here is derived from an EMBL/GenBank/DDBJ whole genome shotgun (WGS) entry which is preliminary data.</text>
</comment>
<accession>A0A9P9IYN6</accession>
<dbReference type="AlphaFoldDB" id="A0A9P9IYN6"/>
<dbReference type="SUPFAM" id="SSF54427">
    <property type="entry name" value="NTF2-like"/>
    <property type="match status" value="2"/>
</dbReference>
<sequence>PTGRRANYEALTVAYWEEEHIVREHIWTDTITLQRQLGFFPAPTSSDPTSSLTLSEYSLPLLTNPGEDVSADNKRQHQESESAFNNGHIDTESFRFSPNITVFTACEDGPDGLSLSQFLGLVQQLGSSFSNVNLSPHTTIAAGDWTASVSRISGTLSGTLRVPDYFSPVPIDPTGKSFEAWFSTIARWQDGQITYLKVMTDPVAILSQV</sequence>
<dbReference type="InterPro" id="IPR009959">
    <property type="entry name" value="Cyclase_SnoaL-like"/>
</dbReference>
<dbReference type="GO" id="GO:0030638">
    <property type="term" value="P:polyketide metabolic process"/>
    <property type="evidence" value="ECO:0007669"/>
    <property type="project" value="InterPro"/>
</dbReference>
<keyword evidence="2" id="KW-1185">Reference proteome</keyword>
<dbReference type="Pfam" id="PF07366">
    <property type="entry name" value="SnoaL"/>
    <property type="match status" value="1"/>
</dbReference>
<gene>
    <name evidence="1" type="ORF">B0J13DRAFT_423391</name>
</gene>
<evidence type="ECO:0000313" key="2">
    <source>
        <dbReference type="Proteomes" id="UP000717696"/>
    </source>
</evidence>